<dbReference type="GeneID" id="2904408"/>
<dbReference type="HOGENOM" id="CLU_1115728_0_0_1"/>
<dbReference type="EMBL" id="CR382139">
    <property type="protein sequence ID" value="CAG89992.2"/>
    <property type="molecule type" value="Genomic_DNA"/>
</dbReference>
<sequence length="229" mass="26802">MSRWETFNNILKVVIPAFLTLISAEVALIYYDFIEISPSIMSWELTFGCILLSVSINFYSYYSSRKLTEFLMIESIKRRPFKELYTFGQIAIWNDISSNIFQEGKKCVPFGVGFSRSAAFLDKMFKKNMADIRRKLNTKYKDIDEDEIHGNDAILIAAKKTSDEDVKQYYNENIFSKNDNWKKYGTPGPLDPITTTTKFEKNEKLRGRIQLATTLFFIAYMIFYFWLAL</sequence>
<evidence type="ECO:0000313" key="2">
    <source>
        <dbReference type="Proteomes" id="UP000000599"/>
    </source>
</evidence>
<keyword evidence="2" id="KW-1185">Reference proteome</keyword>
<gene>
    <name evidence="1" type="ordered locus">DEHA2G00352g</name>
</gene>
<dbReference type="Proteomes" id="UP000000599">
    <property type="component" value="Chromosome G"/>
</dbReference>
<reference evidence="1 2" key="1">
    <citation type="journal article" date="2004" name="Nature">
        <title>Genome evolution in yeasts.</title>
        <authorList>
            <consortium name="Genolevures"/>
            <person name="Dujon B."/>
            <person name="Sherman D."/>
            <person name="Fischer G."/>
            <person name="Durrens P."/>
            <person name="Casaregola S."/>
            <person name="Lafontaine I."/>
            <person name="de Montigny J."/>
            <person name="Marck C."/>
            <person name="Neuveglise C."/>
            <person name="Talla E."/>
            <person name="Goffard N."/>
            <person name="Frangeul L."/>
            <person name="Aigle M."/>
            <person name="Anthouard V."/>
            <person name="Babour A."/>
            <person name="Barbe V."/>
            <person name="Barnay S."/>
            <person name="Blanchin S."/>
            <person name="Beckerich J.M."/>
            <person name="Beyne E."/>
            <person name="Bleykasten C."/>
            <person name="Boisrame A."/>
            <person name="Boyer J."/>
            <person name="Cattolico L."/>
            <person name="Confanioleri F."/>
            <person name="de Daruvar A."/>
            <person name="Despons L."/>
            <person name="Fabre E."/>
            <person name="Fairhead C."/>
            <person name="Ferry-Dumazet H."/>
            <person name="Groppi A."/>
            <person name="Hantraye F."/>
            <person name="Hennequin C."/>
            <person name="Jauniaux N."/>
            <person name="Joyet P."/>
            <person name="Kachouri R."/>
            <person name="Kerrest A."/>
            <person name="Koszul R."/>
            <person name="Lemaire M."/>
            <person name="Lesur I."/>
            <person name="Ma L."/>
            <person name="Muller H."/>
            <person name="Nicaud J.M."/>
            <person name="Nikolski M."/>
            <person name="Oztas S."/>
            <person name="Ozier-Kalogeropoulos O."/>
            <person name="Pellenz S."/>
            <person name="Potier S."/>
            <person name="Richard G.F."/>
            <person name="Straub M.L."/>
            <person name="Suleau A."/>
            <person name="Swennene D."/>
            <person name="Tekaia F."/>
            <person name="Wesolowski-Louvel M."/>
            <person name="Westhof E."/>
            <person name="Wirth B."/>
            <person name="Zeniou-Meyer M."/>
            <person name="Zivanovic I."/>
            <person name="Bolotin-Fukuhara M."/>
            <person name="Thierry A."/>
            <person name="Bouchier C."/>
            <person name="Caudron B."/>
            <person name="Scarpelli C."/>
            <person name="Gaillardin C."/>
            <person name="Weissenbach J."/>
            <person name="Wincker P."/>
            <person name="Souciet J.L."/>
        </authorList>
    </citation>
    <scope>NUCLEOTIDE SEQUENCE [LARGE SCALE GENOMIC DNA]</scope>
    <source>
        <strain evidence="2">ATCC 36239 / CBS 767 / BCRC 21394 / JCM 1990 / NBRC 0083 / IGC 2968</strain>
    </source>
</reference>
<proteinExistence type="predicted"/>
<organism evidence="1 2">
    <name type="scientific">Debaryomyces hansenii (strain ATCC 36239 / CBS 767 / BCRC 21394 / JCM 1990 / NBRC 0083 / IGC 2968)</name>
    <name type="common">Yeast</name>
    <name type="synonym">Torulaspora hansenii</name>
    <dbReference type="NCBI Taxonomy" id="284592"/>
    <lineage>
        <taxon>Eukaryota</taxon>
        <taxon>Fungi</taxon>
        <taxon>Dikarya</taxon>
        <taxon>Ascomycota</taxon>
        <taxon>Saccharomycotina</taxon>
        <taxon>Pichiomycetes</taxon>
        <taxon>Debaryomycetaceae</taxon>
        <taxon>Debaryomyces</taxon>
    </lineage>
</organism>
<dbReference type="AlphaFoldDB" id="Q6BJS3"/>
<evidence type="ECO:0000313" key="1">
    <source>
        <dbReference type="EMBL" id="CAG89992.2"/>
    </source>
</evidence>
<dbReference type="VEuPathDB" id="FungiDB:DEHA2G00352g"/>
<name>Q6BJS3_DEBHA</name>
<protein>
    <submittedName>
        <fullName evidence="1">DEHA2G00352p</fullName>
    </submittedName>
</protein>
<dbReference type="KEGG" id="dha:DEHA2G00352g"/>
<dbReference type="InParanoid" id="Q6BJS3"/>
<dbReference type="RefSeq" id="XP_461548.2">
    <property type="nucleotide sequence ID" value="XM_461548.2"/>
</dbReference>
<accession>Q6BJS3</accession>